<dbReference type="InterPro" id="IPR011330">
    <property type="entry name" value="Glyco_hydro/deAcase_b/a-brl"/>
</dbReference>
<dbReference type="EMBL" id="JAUFPN010000153">
    <property type="protein sequence ID" value="MDN3565794.1"/>
    <property type="molecule type" value="Genomic_DNA"/>
</dbReference>
<gene>
    <name evidence="1" type="primary">pxpA</name>
    <name evidence="1" type="ORF">QWZ14_15605</name>
</gene>
<organism evidence="1 2">
    <name type="scientific">Paeniroseomonas aquatica</name>
    <dbReference type="NCBI Taxonomy" id="373043"/>
    <lineage>
        <taxon>Bacteria</taxon>
        <taxon>Pseudomonadati</taxon>
        <taxon>Pseudomonadota</taxon>
        <taxon>Alphaproteobacteria</taxon>
        <taxon>Acetobacterales</taxon>
        <taxon>Acetobacteraceae</taxon>
        <taxon>Paeniroseomonas</taxon>
    </lineage>
</organism>
<dbReference type="InterPro" id="IPR005501">
    <property type="entry name" value="LamB/YcsF/PxpA-like"/>
</dbReference>
<evidence type="ECO:0000313" key="1">
    <source>
        <dbReference type="EMBL" id="MDN3565794.1"/>
    </source>
</evidence>
<comment type="caution">
    <text evidence="1">The sequence shown here is derived from an EMBL/GenBank/DDBJ whole genome shotgun (WGS) entry which is preliminary data.</text>
</comment>
<evidence type="ECO:0000313" key="2">
    <source>
        <dbReference type="Proteomes" id="UP001529369"/>
    </source>
</evidence>
<reference evidence="2" key="1">
    <citation type="journal article" date="2019" name="Int. J. Syst. Evol. Microbiol.">
        <title>The Global Catalogue of Microorganisms (GCM) 10K type strain sequencing project: providing services to taxonomists for standard genome sequencing and annotation.</title>
        <authorList>
            <consortium name="The Broad Institute Genomics Platform"/>
            <consortium name="The Broad Institute Genome Sequencing Center for Infectious Disease"/>
            <person name="Wu L."/>
            <person name="Ma J."/>
        </authorList>
    </citation>
    <scope>NUCLEOTIDE SEQUENCE [LARGE SCALE GENOMIC DNA]</scope>
    <source>
        <strain evidence="2">CECT 7131</strain>
    </source>
</reference>
<dbReference type="Gene3D" id="3.20.20.370">
    <property type="entry name" value="Glycoside hydrolase/deacetylase"/>
    <property type="match status" value="1"/>
</dbReference>
<proteinExistence type="predicted"/>
<name>A0ABT8A7K6_9PROT</name>
<dbReference type="Proteomes" id="UP001529369">
    <property type="component" value="Unassembled WGS sequence"/>
</dbReference>
<dbReference type="Pfam" id="PF03746">
    <property type="entry name" value="LamB_YcsF"/>
    <property type="match status" value="1"/>
</dbReference>
<protein>
    <submittedName>
        <fullName evidence="1">5-oxoprolinase subunit PxpA</fullName>
        <ecNumber evidence="1">3.5.2.9</ecNumber>
    </submittedName>
</protein>
<sequence length="239" mass="25246">MATINCDMGEGFGLYRIGADAALMPLIDVANVACGFHAADPVQMRATVRLARAHGVAVGAHPSLPDLQGFGRREMAMGREELAACLIYQIGALSGFLAAEGMTLHHIKPHGALYGMAARLEHVAAAICDAADVFRVPIFGLPGTLHETLYPARGHRYVAEFYADLDYTDAGGLIITREHAPVDPAEAARRCRRAVRDGRGTSIGGVDIPVGRDSVCIHSDTPNAVAVAEAVRAAVRPGE</sequence>
<dbReference type="EC" id="3.5.2.9" evidence="1"/>
<dbReference type="GO" id="GO:0017168">
    <property type="term" value="F:5-oxoprolinase (ATP-hydrolyzing) activity"/>
    <property type="evidence" value="ECO:0007669"/>
    <property type="project" value="UniProtKB-EC"/>
</dbReference>
<dbReference type="PANTHER" id="PTHR30292:SF0">
    <property type="entry name" value="5-OXOPROLINASE SUBUNIT A"/>
    <property type="match status" value="1"/>
</dbReference>
<accession>A0ABT8A7K6</accession>
<dbReference type="PANTHER" id="PTHR30292">
    <property type="entry name" value="UNCHARACTERIZED PROTEIN YBGL-RELATED"/>
    <property type="match status" value="1"/>
</dbReference>
<keyword evidence="2" id="KW-1185">Reference proteome</keyword>
<keyword evidence="1" id="KW-0378">Hydrolase</keyword>
<dbReference type="SUPFAM" id="SSF88713">
    <property type="entry name" value="Glycoside hydrolase/deacetylase"/>
    <property type="match status" value="1"/>
</dbReference>
<dbReference type="NCBIfam" id="NF003814">
    <property type="entry name" value="PRK05406.1-3"/>
    <property type="match status" value="1"/>
</dbReference>
<dbReference type="RefSeq" id="WP_290317659.1">
    <property type="nucleotide sequence ID" value="NZ_JAUFPN010000153.1"/>
</dbReference>